<feature type="region of interest" description="Disordered" evidence="1">
    <location>
        <begin position="143"/>
        <end position="252"/>
    </location>
</feature>
<organism evidence="3 4">
    <name type="scientific">Eragrostis curvula</name>
    <name type="common">weeping love grass</name>
    <dbReference type="NCBI Taxonomy" id="38414"/>
    <lineage>
        <taxon>Eukaryota</taxon>
        <taxon>Viridiplantae</taxon>
        <taxon>Streptophyta</taxon>
        <taxon>Embryophyta</taxon>
        <taxon>Tracheophyta</taxon>
        <taxon>Spermatophyta</taxon>
        <taxon>Magnoliopsida</taxon>
        <taxon>Liliopsida</taxon>
        <taxon>Poales</taxon>
        <taxon>Poaceae</taxon>
        <taxon>PACMAD clade</taxon>
        <taxon>Chloridoideae</taxon>
        <taxon>Eragrostideae</taxon>
        <taxon>Eragrostidinae</taxon>
        <taxon>Eragrostis</taxon>
    </lineage>
</organism>
<feature type="chain" id="PRO_5023870915" evidence="2">
    <location>
        <begin position="28"/>
        <end position="297"/>
    </location>
</feature>
<dbReference type="EMBL" id="RWGY01000011">
    <property type="protein sequence ID" value="TVU32651.1"/>
    <property type="molecule type" value="Genomic_DNA"/>
</dbReference>
<evidence type="ECO:0000313" key="4">
    <source>
        <dbReference type="Proteomes" id="UP000324897"/>
    </source>
</evidence>
<proteinExistence type="predicted"/>
<evidence type="ECO:0000256" key="1">
    <source>
        <dbReference type="SAM" id="MobiDB-lite"/>
    </source>
</evidence>
<dbReference type="Proteomes" id="UP000324897">
    <property type="component" value="Chromosome 1"/>
</dbReference>
<dbReference type="Gramene" id="TVU32651">
    <property type="protein sequence ID" value="TVU32651"/>
    <property type="gene ID" value="EJB05_24392"/>
</dbReference>
<feature type="region of interest" description="Disordered" evidence="1">
    <location>
        <begin position="81"/>
        <end position="108"/>
    </location>
</feature>
<evidence type="ECO:0000256" key="2">
    <source>
        <dbReference type="SAM" id="SignalP"/>
    </source>
</evidence>
<evidence type="ECO:0000313" key="3">
    <source>
        <dbReference type="EMBL" id="TVU32651.1"/>
    </source>
</evidence>
<keyword evidence="4" id="KW-1185">Reference proteome</keyword>
<name>A0A5J9VAZ2_9POAL</name>
<feature type="signal peptide" evidence="2">
    <location>
        <begin position="1"/>
        <end position="27"/>
    </location>
</feature>
<comment type="caution">
    <text evidence="3">The sequence shown here is derived from an EMBL/GenBank/DDBJ whole genome shotgun (WGS) entry which is preliminary data.</text>
</comment>
<accession>A0A5J9VAZ2</accession>
<sequence length="297" mass="30955">MAHTSALASLLPLLLMVLLATCAQTDGSEFVIPILRHKPLTPPTPEDPPHPPCTPSSGCSNAGLSLRAKVPNVINIGACQNDNEGDGHAGKRGAPNRSSKNTSRGRGAHLEQGFLDLEVEDSGTAAHGRRNGDGEGFRDWRLREGELRDGSMSSALRRGPRGEQRRGPGSRARGRLDELGAAARSGKLSSAHELREEGGGEVQEAELGKGTTRSGCELGDGSTSSAPRRGPGRRARGRQLEDGSSGTAARREGTADLGACRAAARRAAACRAAARRAAARNFASLTASCAKSTGFRV</sequence>
<keyword evidence="2" id="KW-0732">Signal</keyword>
<gene>
    <name evidence="3" type="ORF">EJB05_24392</name>
</gene>
<reference evidence="3 4" key="1">
    <citation type="journal article" date="2019" name="Sci. Rep.">
        <title>A high-quality genome of Eragrostis curvula grass provides insights into Poaceae evolution and supports new strategies to enhance forage quality.</title>
        <authorList>
            <person name="Carballo J."/>
            <person name="Santos B.A.C.M."/>
            <person name="Zappacosta D."/>
            <person name="Garbus I."/>
            <person name="Selva J.P."/>
            <person name="Gallo C.A."/>
            <person name="Diaz A."/>
            <person name="Albertini E."/>
            <person name="Caccamo M."/>
            <person name="Echenique V."/>
        </authorList>
    </citation>
    <scope>NUCLEOTIDE SEQUENCE [LARGE SCALE GENOMIC DNA]</scope>
    <source>
        <strain evidence="4">cv. Victoria</strain>
        <tissue evidence="3">Leaf</tissue>
    </source>
</reference>
<protein>
    <submittedName>
        <fullName evidence="3">Uncharacterized protein</fullName>
    </submittedName>
</protein>
<dbReference type="AlphaFoldDB" id="A0A5J9VAZ2"/>